<feature type="site" description="Stabilizes the basic form of H active site to accept a proton" evidence="8">
    <location>
        <position position="91"/>
    </location>
</feature>
<dbReference type="GO" id="GO:0006515">
    <property type="term" value="P:protein quality control for misfolded or incompletely synthesized proteins"/>
    <property type="evidence" value="ECO:0007669"/>
    <property type="project" value="UniProtKB-UniRule"/>
</dbReference>
<gene>
    <name evidence="8 11" type="primary">pth</name>
    <name evidence="11" type="ordered locus">Curi_c23840</name>
</gene>
<organism evidence="11 12">
    <name type="scientific">Gottschalkia acidurici (strain ATCC 7906 / DSM 604 / BCRC 14475 / CIP 104303 / KCTC 5404 / NCIMB 10678 / 9a)</name>
    <name type="common">Clostridium acidurici</name>
    <dbReference type="NCBI Taxonomy" id="1128398"/>
    <lineage>
        <taxon>Bacteria</taxon>
        <taxon>Bacillati</taxon>
        <taxon>Bacillota</taxon>
        <taxon>Tissierellia</taxon>
        <taxon>Tissierellales</taxon>
        <taxon>Gottschalkiaceae</taxon>
        <taxon>Gottschalkia</taxon>
    </lineage>
</organism>
<keyword evidence="12" id="KW-1185">Reference proteome</keyword>
<keyword evidence="3 8" id="KW-0378">Hydrolase</keyword>
<feature type="site" description="Discriminates between blocked and unblocked aminoacyl-tRNA" evidence="8">
    <location>
        <position position="9"/>
    </location>
</feature>
<comment type="subunit">
    <text evidence="8">Monomer.</text>
</comment>
<evidence type="ECO:0000313" key="11">
    <source>
        <dbReference type="EMBL" id="AFS79379.1"/>
    </source>
</evidence>
<dbReference type="PANTHER" id="PTHR17224:SF1">
    <property type="entry name" value="PEPTIDYL-TRNA HYDROLASE"/>
    <property type="match status" value="1"/>
</dbReference>
<dbReference type="Pfam" id="PF01195">
    <property type="entry name" value="Pept_tRNA_hydro"/>
    <property type="match status" value="1"/>
</dbReference>
<dbReference type="Proteomes" id="UP000006094">
    <property type="component" value="Chromosome"/>
</dbReference>
<keyword evidence="8" id="KW-0963">Cytoplasm</keyword>
<comment type="catalytic activity">
    <reaction evidence="6 8 9">
        <text>an N-acyl-L-alpha-aminoacyl-tRNA + H2O = an N-acyl-L-amino acid + a tRNA + H(+)</text>
        <dbReference type="Rhea" id="RHEA:54448"/>
        <dbReference type="Rhea" id="RHEA-COMP:10123"/>
        <dbReference type="Rhea" id="RHEA-COMP:13883"/>
        <dbReference type="ChEBI" id="CHEBI:15377"/>
        <dbReference type="ChEBI" id="CHEBI:15378"/>
        <dbReference type="ChEBI" id="CHEBI:59874"/>
        <dbReference type="ChEBI" id="CHEBI:78442"/>
        <dbReference type="ChEBI" id="CHEBI:138191"/>
        <dbReference type="EC" id="3.1.1.29"/>
    </reaction>
</comment>
<dbReference type="Gene3D" id="3.40.50.1470">
    <property type="entry name" value="Peptidyl-tRNA hydrolase"/>
    <property type="match status" value="1"/>
</dbReference>
<feature type="binding site" evidence="8">
    <location>
        <position position="112"/>
    </location>
    <ligand>
        <name>tRNA</name>
        <dbReference type="ChEBI" id="CHEBI:17843"/>
    </ligand>
</feature>
<name>K0B1N3_GOTA9</name>
<protein>
    <recommendedName>
        <fullName evidence="7 8">Peptidyl-tRNA hydrolase</fullName>
        <shortName evidence="8">Pth</shortName>
        <ecNumber evidence="1 8">3.1.1.29</ecNumber>
    </recommendedName>
</protein>
<accession>K0B1N3</accession>
<dbReference type="KEGG" id="cad:Curi_c23840"/>
<dbReference type="HAMAP" id="MF_00083">
    <property type="entry name" value="Pept_tRNA_hydro_bact"/>
    <property type="match status" value="1"/>
</dbReference>
<dbReference type="HOGENOM" id="CLU_062456_4_1_9"/>
<feature type="active site" description="Proton acceptor" evidence="8">
    <location>
        <position position="19"/>
    </location>
</feature>
<feature type="binding site" evidence="8">
    <location>
        <position position="66"/>
    </location>
    <ligand>
        <name>tRNA</name>
        <dbReference type="ChEBI" id="CHEBI:17843"/>
    </ligand>
</feature>
<evidence type="ECO:0000256" key="8">
    <source>
        <dbReference type="HAMAP-Rule" id="MF_00083"/>
    </source>
</evidence>
<dbReference type="EMBL" id="CP003326">
    <property type="protein sequence ID" value="AFS79379.1"/>
    <property type="molecule type" value="Genomic_DNA"/>
</dbReference>
<dbReference type="AlphaFoldDB" id="K0B1N3"/>
<comment type="similarity">
    <text evidence="5 8 10">Belongs to the PTH family.</text>
</comment>
<sequence>MYVVVGLGNPGSKYDGTRHNVGFDVIDILANRHNVKINKIKFKSVYGEVNLGNEKVMFVKPQTFMNRSGESVLEISNFFKVPVENIIVIVDDIDIGLGALRIRSKGSAGSHNGMKSIIYLLQKDNFPRVKIGVGKPEVGRDLADFVLGRFNKEEQIIMDEALNKAADSIECLIKEGIDSSMNKYNG</sequence>
<dbReference type="PATRIC" id="fig|1128398.3.peg.2459"/>
<dbReference type="OrthoDB" id="9800507at2"/>
<dbReference type="STRING" id="1128398.Curi_c23840"/>
<evidence type="ECO:0000256" key="5">
    <source>
        <dbReference type="ARBA" id="ARBA00038063"/>
    </source>
</evidence>
<evidence type="ECO:0000256" key="10">
    <source>
        <dbReference type="RuleBase" id="RU004320"/>
    </source>
</evidence>
<comment type="subcellular location">
    <subcellularLocation>
        <location evidence="8">Cytoplasm</location>
    </subcellularLocation>
</comment>
<dbReference type="GO" id="GO:0000049">
    <property type="term" value="F:tRNA binding"/>
    <property type="evidence" value="ECO:0007669"/>
    <property type="project" value="UniProtKB-UniRule"/>
</dbReference>
<evidence type="ECO:0000256" key="2">
    <source>
        <dbReference type="ARBA" id="ARBA00022555"/>
    </source>
</evidence>
<dbReference type="PANTHER" id="PTHR17224">
    <property type="entry name" value="PEPTIDYL-TRNA HYDROLASE"/>
    <property type="match status" value="1"/>
</dbReference>
<dbReference type="eggNOG" id="COG0193">
    <property type="taxonomic scope" value="Bacteria"/>
</dbReference>
<dbReference type="RefSeq" id="WP_014968513.1">
    <property type="nucleotide sequence ID" value="NC_018664.1"/>
</dbReference>
<keyword evidence="4 8" id="KW-0694">RNA-binding</keyword>
<comment type="function">
    <text evidence="8">Catalyzes the release of premature peptidyl moieties from peptidyl-tRNA molecules trapped in stalled 50S ribosomal subunits, and thus maintains levels of free tRNAs and 50S ribosomes.</text>
</comment>
<evidence type="ECO:0000256" key="3">
    <source>
        <dbReference type="ARBA" id="ARBA00022801"/>
    </source>
</evidence>
<dbReference type="FunFam" id="3.40.50.1470:FF:000001">
    <property type="entry name" value="Peptidyl-tRNA hydrolase"/>
    <property type="match status" value="1"/>
</dbReference>
<evidence type="ECO:0000313" key="12">
    <source>
        <dbReference type="Proteomes" id="UP000006094"/>
    </source>
</evidence>
<comment type="function">
    <text evidence="8">Hydrolyzes ribosome-free peptidyl-tRNAs (with 1 or more amino acids incorporated), which drop off the ribosome during protein synthesis, or as a result of ribosome stalling.</text>
</comment>
<evidence type="ECO:0000256" key="4">
    <source>
        <dbReference type="ARBA" id="ARBA00022884"/>
    </source>
</evidence>
<evidence type="ECO:0000256" key="1">
    <source>
        <dbReference type="ARBA" id="ARBA00013260"/>
    </source>
</evidence>
<evidence type="ECO:0000256" key="6">
    <source>
        <dbReference type="ARBA" id="ARBA00048707"/>
    </source>
</evidence>
<dbReference type="PROSITE" id="PS01196">
    <property type="entry name" value="PEPT_TRNA_HYDROL_2"/>
    <property type="match status" value="1"/>
</dbReference>
<dbReference type="GO" id="GO:0004045">
    <property type="term" value="F:peptidyl-tRNA hydrolase activity"/>
    <property type="evidence" value="ECO:0007669"/>
    <property type="project" value="UniProtKB-UniRule"/>
</dbReference>
<dbReference type="GO" id="GO:0005737">
    <property type="term" value="C:cytoplasm"/>
    <property type="evidence" value="ECO:0007669"/>
    <property type="project" value="UniProtKB-SubCell"/>
</dbReference>
<evidence type="ECO:0000256" key="9">
    <source>
        <dbReference type="RuleBase" id="RU000673"/>
    </source>
</evidence>
<dbReference type="PROSITE" id="PS01195">
    <property type="entry name" value="PEPT_TRNA_HYDROL_1"/>
    <property type="match status" value="1"/>
</dbReference>
<dbReference type="SUPFAM" id="SSF53178">
    <property type="entry name" value="Peptidyl-tRNA hydrolase-like"/>
    <property type="match status" value="1"/>
</dbReference>
<dbReference type="NCBIfam" id="TIGR00447">
    <property type="entry name" value="pth"/>
    <property type="match status" value="1"/>
</dbReference>
<dbReference type="InterPro" id="IPR036416">
    <property type="entry name" value="Pept_tRNA_hydro_sf"/>
</dbReference>
<dbReference type="EC" id="3.1.1.29" evidence="1 8"/>
<dbReference type="InterPro" id="IPR018171">
    <property type="entry name" value="Pept_tRNA_hydro_CS"/>
</dbReference>
<dbReference type="GO" id="GO:0072344">
    <property type="term" value="P:rescue of stalled ribosome"/>
    <property type="evidence" value="ECO:0007669"/>
    <property type="project" value="UniProtKB-UniRule"/>
</dbReference>
<evidence type="ECO:0000256" key="7">
    <source>
        <dbReference type="ARBA" id="ARBA00050038"/>
    </source>
</evidence>
<dbReference type="InterPro" id="IPR001328">
    <property type="entry name" value="Pept_tRNA_hydro"/>
</dbReference>
<keyword evidence="2 8" id="KW-0820">tRNA-binding</keyword>
<feature type="binding site" evidence="8">
    <location>
        <position position="14"/>
    </location>
    <ligand>
        <name>tRNA</name>
        <dbReference type="ChEBI" id="CHEBI:17843"/>
    </ligand>
</feature>
<dbReference type="CDD" id="cd00462">
    <property type="entry name" value="PTH"/>
    <property type="match status" value="1"/>
</dbReference>
<reference evidence="11 12" key="1">
    <citation type="journal article" date="2012" name="PLoS ONE">
        <title>The purine-utilizing bacterium Clostridium acidurici 9a: a genome-guided metabolic reconsideration.</title>
        <authorList>
            <person name="Hartwich K."/>
            <person name="Poehlein A."/>
            <person name="Daniel R."/>
        </authorList>
    </citation>
    <scope>NUCLEOTIDE SEQUENCE [LARGE SCALE GENOMIC DNA]</scope>
    <source>
        <strain evidence="12">ATCC 7906 / DSM 604 / BCRC 14475 / CIP 104303 / KCTC 5404 / NCIMB 10678 / 9a</strain>
    </source>
</reference>
<proteinExistence type="inferred from homology"/>
<feature type="binding site" evidence="8">
    <location>
        <position position="64"/>
    </location>
    <ligand>
        <name>tRNA</name>
        <dbReference type="ChEBI" id="CHEBI:17843"/>
    </ligand>
</feature>